<dbReference type="Pfam" id="PF19032">
    <property type="entry name" value="Intu_longin_2"/>
    <property type="match status" value="1"/>
</dbReference>
<protein>
    <recommendedName>
        <fullName evidence="4">Protein inturned</fullName>
    </recommendedName>
    <alternativeName>
        <fullName evidence="8">Inturned planar cell polarity effector homolog</fullName>
    </alternativeName>
</protein>
<feature type="region of interest" description="Disordered" evidence="9">
    <location>
        <begin position="666"/>
        <end position="685"/>
    </location>
</feature>
<evidence type="ECO:0000256" key="7">
    <source>
        <dbReference type="ARBA" id="ARBA00022794"/>
    </source>
</evidence>
<feature type="region of interest" description="Disordered" evidence="9">
    <location>
        <begin position="23"/>
        <end position="64"/>
    </location>
</feature>
<feature type="compositionally biased region" description="Acidic residues" evidence="9">
    <location>
        <begin position="52"/>
        <end position="64"/>
    </location>
</feature>
<dbReference type="GO" id="GO:0005737">
    <property type="term" value="C:cytoplasm"/>
    <property type="evidence" value="ECO:0007669"/>
    <property type="project" value="TreeGrafter"/>
</dbReference>
<dbReference type="Pfam" id="PF19033">
    <property type="entry name" value="Intu_longin_3"/>
    <property type="match status" value="1"/>
</dbReference>
<dbReference type="Pfam" id="PF19031">
    <property type="entry name" value="Intu_longin_1"/>
    <property type="match status" value="1"/>
</dbReference>
<evidence type="ECO:0000256" key="8">
    <source>
        <dbReference type="ARBA" id="ARBA00032633"/>
    </source>
</evidence>
<evidence type="ECO:0000256" key="1">
    <source>
        <dbReference type="ARBA" id="ARBA00004120"/>
    </source>
</evidence>
<name>A0A6F9DFY5_9ASCI</name>
<sequence length="838" mass="93485">MAVNMQHQTDVYRPVLYQKSNHSNNLQQTRQQQIQQRYESSDSENNSFSDSEYSEFSDDDEPAWNEEPMRAGELFYVEDNPESGDTIVKNGVPILNEMPLATGNLKNVFIGVNAASTYERKFPTNLLASMLGIITLDRKIKYQSTNESVVVDALVPGGISLRTGQVYVGDVLLYINDMHVSSSNIEHILRSFIQPSKLKLTFQSMEQQLHSHGVTHSTQELKSVSTVQLLSPNKKRQSQDCTLSAPNAIFFLTLNVHSETAGENDDVLYSYPPIEGSSTLPSKLALVRGLFVTLSDVIQDTFGSQVLSSSLIIEGKMVHCAYYHVKTEVLVLCLPGDNYSLPQVHHTLANTVRLLTVMYGSVLQAFLPENKLRLDHLFQFVLILNASSGLVSKALPSGSAWKFPGMEFLKLSPDLTAHANSALAELEACDFDDGSSGRNYTRRLYTIRGSCVFYDGHLLANHLPTSDLNDITLFCYNHSLLGLNRKERIGLLLIWREVFPWSSHTATQDKEQYIPSEGRCFWMFIGLKHTLLCVLLQMNGSLFPHSHTPRPDPMYVNKARATLLNLETCHFQDCVSQRLLSTSKPLLAQPDKFLLPLSVLKGAKPPSGSKQDKSIFPSFSSPLKSKQSIVSSGQASPQKLKKSQRDLSFGEKSPQISVKTLFRDKSFSSQGSDESGKSGKATQQASAYSLEDIQDAIDDVVPSASSGHQQLPLGAENTLFCYLTFNTLNGILIVPTAKDLNTVNSPLHQDIVKNFKKHCMILHQRFKSSKSSKEYCVEEGILFQCQKPSQKSEIKSKPPSVQYWVIGRSISRPTPKEVYVCFHNSAAQNMVELAFRMI</sequence>
<dbReference type="GO" id="GO:0060271">
    <property type="term" value="P:cilium assembly"/>
    <property type="evidence" value="ECO:0007669"/>
    <property type="project" value="InterPro"/>
</dbReference>
<dbReference type="GO" id="GO:0005929">
    <property type="term" value="C:cilium"/>
    <property type="evidence" value="ECO:0007669"/>
    <property type="project" value="TreeGrafter"/>
</dbReference>
<reference evidence="11" key="1">
    <citation type="submission" date="2020-04" db="EMBL/GenBank/DDBJ databases">
        <authorList>
            <person name="Neveu A P."/>
        </authorList>
    </citation>
    <scope>NUCLEOTIDE SEQUENCE</scope>
    <source>
        <tissue evidence="11">Whole embryo</tissue>
    </source>
</reference>
<dbReference type="SUPFAM" id="SSF50156">
    <property type="entry name" value="PDZ domain-like"/>
    <property type="match status" value="1"/>
</dbReference>
<dbReference type="PANTHER" id="PTHR21082">
    <property type="entry name" value="PROTEIN INTURNED"/>
    <property type="match status" value="1"/>
</dbReference>
<feature type="region of interest" description="Disordered" evidence="9">
    <location>
        <begin position="604"/>
        <end position="652"/>
    </location>
</feature>
<keyword evidence="6" id="KW-0963">Cytoplasm</keyword>
<dbReference type="PROSITE" id="PS50106">
    <property type="entry name" value="PDZ"/>
    <property type="match status" value="1"/>
</dbReference>
<dbReference type="InterPro" id="IPR039151">
    <property type="entry name" value="INTU"/>
</dbReference>
<feature type="compositionally biased region" description="Polar residues" evidence="9">
    <location>
        <begin position="617"/>
        <end position="637"/>
    </location>
</feature>
<dbReference type="GO" id="GO:0007399">
    <property type="term" value="P:nervous system development"/>
    <property type="evidence" value="ECO:0007669"/>
    <property type="project" value="TreeGrafter"/>
</dbReference>
<proteinExistence type="evidence at transcript level"/>
<evidence type="ECO:0000256" key="2">
    <source>
        <dbReference type="ARBA" id="ARBA00004241"/>
    </source>
</evidence>
<organism evidence="11">
    <name type="scientific">Phallusia mammillata</name>
    <dbReference type="NCBI Taxonomy" id="59560"/>
    <lineage>
        <taxon>Eukaryota</taxon>
        <taxon>Metazoa</taxon>
        <taxon>Chordata</taxon>
        <taxon>Tunicata</taxon>
        <taxon>Ascidiacea</taxon>
        <taxon>Phlebobranchia</taxon>
        <taxon>Ascidiidae</taxon>
        <taxon>Phallusia</taxon>
    </lineage>
</organism>
<dbReference type="InterPro" id="IPR001478">
    <property type="entry name" value="PDZ"/>
</dbReference>
<dbReference type="InterPro" id="IPR043988">
    <property type="entry name" value="CCZ1/INTU_longin_2"/>
</dbReference>
<comment type="subcellular location">
    <subcellularLocation>
        <location evidence="2">Cell surface</location>
    </subcellularLocation>
    <subcellularLocation>
        <location evidence="1">Cytoplasm</location>
        <location evidence="1">Cytoskeleton</location>
        <location evidence="1">Cilium basal body</location>
    </subcellularLocation>
</comment>
<feature type="domain" description="PDZ" evidence="10">
    <location>
        <begin position="131"/>
        <end position="204"/>
    </location>
</feature>
<evidence type="ECO:0000256" key="6">
    <source>
        <dbReference type="ARBA" id="ARBA00022490"/>
    </source>
</evidence>
<evidence type="ECO:0000256" key="9">
    <source>
        <dbReference type="SAM" id="MobiDB-lite"/>
    </source>
</evidence>
<dbReference type="GO" id="GO:0016192">
    <property type="term" value="P:vesicle-mediated transport"/>
    <property type="evidence" value="ECO:0007669"/>
    <property type="project" value="InterPro"/>
</dbReference>
<dbReference type="Gene3D" id="2.30.42.10">
    <property type="match status" value="1"/>
</dbReference>
<dbReference type="GO" id="GO:0001736">
    <property type="term" value="P:establishment of planar polarity"/>
    <property type="evidence" value="ECO:0007669"/>
    <property type="project" value="InterPro"/>
</dbReference>
<dbReference type="InterPro" id="IPR036034">
    <property type="entry name" value="PDZ_sf"/>
</dbReference>
<comment type="similarity">
    <text evidence="3">Belongs to the inturned family.</text>
</comment>
<dbReference type="GO" id="GO:0009986">
    <property type="term" value="C:cell surface"/>
    <property type="evidence" value="ECO:0007669"/>
    <property type="project" value="UniProtKB-SubCell"/>
</dbReference>
<dbReference type="EMBL" id="LR786011">
    <property type="protein sequence ID" value="CAB3256519.1"/>
    <property type="molecule type" value="mRNA"/>
</dbReference>
<evidence type="ECO:0000259" key="10">
    <source>
        <dbReference type="PROSITE" id="PS50106"/>
    </source>
</evidence>
<evidence type="ECO:0000256" key="3">
    <source>
        <dbReference type="ARBA" id="ARBA00010034"/>
    </source>
</evidence>
<evidence type="ECO:0000256" key="5">
    <source>
        <dbReference type="ARBA" id="ARBA00022473"/>
    </source>
</evidence>
<dbReference type="AlphaFoldDB" id="A0A6F9DFY5"/>
<evidence type="ECO:0000313" key="11">
    <source>
        <dbReference type="EMBL" id="CAB3256519.1"/>
    </source>
</evidence>
<accession>A0A6F9DFY5</accession>
<gene>
    <name evidence="11" type="primary">Intu</name>
</gene>
<keyword evidence="5" id="KW-0217">Developmental protein</keyword>
<dbReference type="InterPro" id="IPR043989">
    <property type="entry name" value="CCZ1/INTU/HSP4_longin_3"/>
</dbReference>
<feature type="compositionally biased region" description="Low complexity" evidence="9">
    <location>
        <begin position="27"/>
        <end position="51"/>
    </location>
</feature>
<keyword evidence="7" id="KW-0970">Cilium biogenesis/degradation</keyword>
<dbReference type="PANTHER" id="PTHR21082:SF4">
    <property type="entry name" value="PROTEIN INTURNED"/>
    <property type="match status" value="1"/>
</dbReference>
<evidence type="ECO:0000256" key="4">
    <source>
        <dbReference type="ARBA" id="ARBA00015639"/>
    </source>
</evidence>
<dbReference type="InterPro" id="IPR043987">
    <property type="entry name" value="CCZ1/INTU/HSP4_longin_1"/>
</dbReference>